<evidence type="ECO:0000256" key="3">
    <source>
        <dbReference type="ARBA" id="ARBA00022737"/>
    </source>
</evidence>
<feature type="domain" description="C2H2-type" evidence="8">
    <location>
        <begin position="649"/>
        <end position="671"/>
    </location>
</feature>
<evidence type="ECO:0000256" key="6">
    <source>
        <dbReference type="ARBA" id="ARBA00023242"/>
    </source>
</evidence>
<keyword evidence="6" id="KW-0539">Nucleus</keyword>
<dbReference type="eggNOG" id="KOG1721">
    <property type="taxonomic scope" value="Eukaryota"/>
</dbReference>
<reference evidence="9" key="1">
    <citation type="submission" date="2006-01" db="EMBL/GenBank/DDBJ databases">
        <authorList>
            <person name="Lindblad-Toh K."/>
            <person name="Mauceli E."/>
            <person name="Grabherr M."/>
            <person name="Chang J.L."/>
            <person name="Lander E.S."/>
        </authorList>
    </citation>
    <scope>NUCLEOTIDE SEQUENCE [LARGE SCALE GENOMIC DNA]</scope>
</reference>
<evidence type="ECO:0000256" key="2">
    <source>
        <dbReference type="ARBA" id="ARBA00022723"/>
    </source>
</evidence>
<comment type="subcellular location">
    <subcellularLocation>
        <location evidence="1">Nucleus</location>
    </subcellularLocation>
</comment>
<dbReference type="OMA" id="QCLKCFP"/>
<keyword evidence="3" id="KW-0677">Repeat</keyword>
<dbReference type="GO" id="GO:0008270">
    <property type="term" value="F:zinc ion binding"/>
    <property type="evidence" value="ECO:0007669"/>
    <property type="project" value="UniProtKB-KW"/>
</dbReference>
<evidence type="ECO:0000256" key="4">
    <source>
        <dbReference type="ARBA" id="ARBA00022771"/>
    </source>
</evidence>
<evidence type="ECO:0000313" key="9">
    <source>
        <dbReference type="Ensembl" id="ENSGACP00000013872.1"/>
    </source>
</evidence>
<keyword evidence="5" id="KW-0862">Zinc</keyword>
<dbReference type="PANTHER" id="PTHR24394:SF29">
    <property type="entry name" value="MYONEURIN"/>
    <property type="match status" value="1"/>
</dbReference>
<evidence type="ECO:0000256" key="7">
    <source>
        <dbReference type="PROSITE-ProRule" id="PRU00042"/>
    </source>
</evidence>
<dbReference type="InterPro" id="IPR013087">
    <property type="entry name" value="Znf_C2H2_type"/>
</dbReference>
<feature type="domain" description="C2H2-type" evidence="8">
    <location>
        <begin position="490"/>
        <end position="517"/>
    </location>
</feature>
<accession>G3P8E8</accession>
<dbReference type="PANTHER" id="PTHR24394">
    <property type="entry name" value="ZINC FINGER PROTEIN"/>
    <property type="match status" value="1"/>
</dbReference>
<dbReference type="FunFam" id="3.30.160.60:FF:000624">
    <property type="entry name" value="zinc finger protein 697"/>
    <property type="match status" value="4"/>
</dbReference>
<dbReference type="SMART" id="SM00355">
    <property type="entry name" value="ZnF_C2H2"/>
    <property type="match status" value="10"/>
</dbReference>
<dbReference type="InterPro" id="IPR036236">
    <property type="entry name" value="Znf_C2H2_sf"/>
</dbReference>
<dbReference type="GO" id="GO:0000981">
    <property type="term" value="F:DNA-binding transcription factor activity, RNA polymerase II-specific"/>
    <property type="evidence" value="ECO:0007669"/>
    <property type="project" value="TreeGrafter"/>
</dbReference>
<organism evidence="9">
    <name type="scientific">Gasterosteus aculeatus</name>
    <name type="common">Three-spined stickleback</name>
    <dbReference type="NCBI Taxonomy" id="69293"/>
    <lineage>
        <taxon>Eukaryota</taxon>
        <taxon>Metazoa</taxon>
        <taxon>Chordata</taxon>
        <taxon>Craniata</taxon>
        <taxon>Vertebrata</taxon>
        <taxon>Euteleostomi</taxon>
        <taxon>Actinopterygii</taxon>
        <taxon>Neopterygii</taxon>
        <taxon>Teleostei</taxon>
        <taxon>Neoteleostei</taxon>
        <taxon>Acanthomorphata</taxon>
        <taxon>Eupercaria</taxon>
        <taxon>Perciformes</taxon>
        <taxon>Cottioidei</taxon>
        <taxon>Gasterosteales</taxon>
        <taxon>Gasterosteidae</taxon>
        <taxon>Gasterosteus</taxon>
    </lineage>
</organism>
<feature type="domain" description="C2H2-type" evidence="8">
    <location>
        <begin position="462"/>
        <end position="489"/>
    </location>
</feature>
<dbReference type="Gene3D" id="3.30.160.60">
    <property type="entry name" value="Classic Zinc Finger"/>
    <property type="match status" value="10"/>
</dbReference>
<feature type="domain" description="C2H2-type" evidence="8">
    <location>
        <begin position="621"/>
        <end position="648"/>
    </location>
</feature>
<dbReference type="Ensembl" id="ENSGACT00000013897.1">
    <property type="protein sequence ID" value="ENSGACP00000013872.1"/>
    <property type="gene ID" value="ENSGACG00000010498.1"/>
</dbReference>
<evidence type="ECO:0000256" key="5">
    <source>
        <dbReference type="ARBA" id="ARBA00022833"/>
    </source>
</evidence>
<protein>
    <recommendedName>
        <fullName evidence="8">C2H2-type domain-containing protein</fullName>
    </recommendedName>
</protein>
<dbReference type="STRING" id="69293.ENSGACP00000013872"/>
<dbReference type="AlphaFoldDB" id="G3P8E8"/>
<dbReference type="FunFam" id="3.30.160.60:FF:001498">
    <property type="entry name" value="Zinc finger protein 404"/>
    <property type="match status" value="1"/>
</dbReference>
<evidence type="ECO:0000259" key="8">
    <source>
        <dbReference type="PROSITE" id="PS50157"/>
    </source>
</evidence>
<feature type="domain" description="C2H2-type" evidence="8">
    <location>
        <begin position="30"/>
        <end position="58"/>
    </location>
</feature>
<proteinExistence type="predicted"/>
<feature type="domain" description="C2H2-type" evidence="8">
    <location>
        <begin position="2"/>
        <end position="29"/>
    </location>
</feature>
<dbReference type="GO" id="GO:0005634">
    <property type="term" value="C:nucleus"/>
    <property type="evidence" value="ECO:0007669"/>
    <property type="project" value="UniProtKB-SubCell"/>
</dbReference>
<dbReference type="GO" id="GO:0003677">
    <property type="term" value="F:DNA binding"/>
    <property type="evidence" value="ECO:0007669"/>
    <property type="project" value="UniProtKB-KW"/>
</dbReference>
<name>G3P8E8_GASAC</name>
<feature type="domain" description="C2H2-type" evidence="8">
    <location>
        <begin position="304"/>
        <end position="331"/>
    </location>
</feature>
<dbReference type="SUPFAM" id="SSF57667">
    <property type="entry name" value="beta-beta-alpha zinc fingers"/>
    <property type="match status" value="5"/>
</dbReference>
<feature type="domain" description="C2H2-type" evidence="8">
    <location>
        <begin position="332"/>
        <end position="359"/>
    </location>
</feature>
<dbReference type="Pfam" id="PF00096">
    <property type="entry name" value="zf-C2H2"/>
    <property type="match status" value="7"/>
</dbReference>
<dbReference type="PROSITE" id="PS50157">
    <property type="entry name" value="ZINC_FINGER_C2H2_2"/>
    <property type="match status" value="9"/>
</dbReference>
<dbReference type="InParanoid" id="G3P8E8"/>
<dbReference type="PROSITE" id="PS00028">
    <property type="entry name" value="ZINC_FINGER_C2H2_1"/>
    <property type="match status" value="9"/>
</dbReference>
<reference evidence="9" key="2">
    <citation type="submission" date="2024-04" db="UniProtKB">
        <authorList>
            <consortium name="Ensembl"/>
        </authorList>
    </citation>
    <scope>IDENTIFICATION</scope>
</reference>
<keyword evidence="2" id="KW-0479">Metal-binding</keyword>
<feature type="domain" description="C2H2-type" evidence="8">
    <location>
        <begin position="140"/>
        <end position="167"/>
    </location>
</feature>
<sequence>MHLCPVCAKSFPSPYKLRRHYVIHTGQKPFICTTCGKCFTQSDHLKTHLQNVHHPRLPTDCLQDAIAAHNQQANGNSPAARINIDSMCRNNVKTRLCTSAKTDAPASSSSNKRIRVERKVRPDFFQTSPFQRAPAGKRKHRCTICLKTFCSPSKLQRHSLIHTGQKPHSCTVCRKAFRQKVHLKSHLSSESLKPFQCMICNSSLRLDGDLICHHKINRNQDELGTLTTAQNRSNVEMPDSEAIRHSPQPDLADPLDLNVIVKPESWSVDCTDHKDSLPPDCEVIPSAQQPGKPRNDASERHKIHRCQMCLKRFPSTSKLQRHMLTHTGQRPFGCEVCGKRFRQKTHLRVHFRTHLWSRYHKQRSLYINRPPSRVGGLNRTAADVPVLEMLLHENLETHSGHDVVSLKPPTPSVGGFQRDNAKWHKLSPRVSKNSEVVRKVSTVRVERTPMAGPMPNPGNVQHKCLQCLKCFPSASKLERHEMVHTGLRPFHCVFCGKAFRQAAHLKTHQKTHCERKPSKPVNQQNHNRAAPLFSQYKSNAYNVKVTCPPKGIMAVSDGNKLLKDQCVTSSVENQMQPENSWCEPLNGFENDTRSASHESEDDLEQYLTNVHRKTKESVRENRCDICFKLFVSPSKLRRHFLIHTGLRPFRCDICGKTFTQSAHVRTHQLTH</sequence>
<evidence type="ECO:0000256" key="1">
    <source>
        <dbReference type="ARBA" id="ARBA00004123"/>
    </source>
</evidence>
<keyword evidence="4 7" id="KW-0863">Zinc-finger</keyword>